<dbReference type="InterPro" id="IPR009080">
    <property type="entry name" value="tRNAsynth_Ia_anticodon-bd"/>
</dbReference>
<evidence type="ECO:0000256" key="3">
    <source>
        <dbReference type="ARBA" id="ARBA00022723"/>
    </source>
</evidence>
<feature type="binding site" evidence="10">
    <location>
        <position position="205"/>
    </location>
    <ligand>
        <name>Zn(2+)</name>
        <dbReference type="ChEBI" id="CHEBI:29105"/>
    </ligand>
</feature>
<organism evidence="12 13">
    <name type="scientific">Spiroplasma platyhelix PALS-1</name>
    <dbReference type="NCBI Taxonomy" id="1276218"/>
    <lineage>
        <taxon>Bacteria</taxon>
        <taxon>Bacillati</taxon>
        <taxon>Mycoplasmatota</taxon>
        <taxon>Mollicutes</taxon>
        <taxon>Entomoplasmatales</taxon>
        <taxon>Spiroplasmataceae</taxon>
        <taxon>Spiroplasma</taxon>
    </lineage>
</organism>
<evidence type="ECO:0000256" key="9">
    <source>
        <dbReference type="ARBA" id="ARBA00047398"/>
    </source>
</evidence>
<dbReference type="AlphaFoldDB" id="A0A846TWU1"/>
<feature type="binding site" evidence="10">
    <location>
        <position position="235"/>
    </location>
    <ligand>
        <name>Zn(2+)</name>
        <dbReference type="ChEBI" id="CHEBI:29105"/>
    </ligand>
</feature>
<evidence type="ECO:0000313" key="13">
    <source>
        <dbReference type="Proteomes" id="UP000584587"/>
    </source>
</evidence>
<keyword evidence="5 10" id="KW-0862">Zinc</keyword>
<evidence type="ECO:0000256" key="4">
    <source>
        <dbReference type="ARBA" id="ARBA00022741"/>
    </source>
</evidence>
<dbReference type="GO" id="GO:0006423">
    <property type="term" value="P:cysteinyl-tRNA aminoacylation"/>
    <property type="evidence" value="ECO:0007669"/>
    <property type="project" value="UniProtKB-UniRule"/>
</dbReference>
<comment type="cofactor">
    <cofactor evidence="10">
        <name>Zn(2+)</name>
        <dbReference type="ChEBI" id="CHEBI:29105"/>
    </cofactor>
    <text evidence="10">Binds 1 zinc ion per subunit.</text>
</comment>
<dbReference type="EMBL" id="JAAVVK010000002">
    <property type="protein sequence ID" value="NKE38511.1"/>
    <property type="molecule type" value="Genomic_DNA"/>
</dbReference>
<dbReference type="GO" id="GO:0004817">
    <property type="term" value="F:cysteine-tRNA ligase activity"/>
    <property type="evidence" value="ECO:0007669"/>
    <property type="project" value="UniProtKB-UniRule"/>
</dbReference>
<keyword evidence="4 10" id="KW-0547">Nucleotide-binding</keyword>
<dbReference type="InterPro" id="IPR014729">
    <property type="entry name" value="Rossmann-like_a/b/a_fold"/>
</dbReference>
<evidence type="ECO:0000256" key="6">
    <source>
        <dbReference type="ARBA" id="ARBA00022840"/>
    </source>
</evidence>
<feature type="binding site" evidence="10">
    <location>
        <position position="231"/>
    </location>
    <ligand>
        <name>Zn(2+)</name>
        <dbReference type="ChEBI" id="CHEBI:29105"/>
    </ligand>
</feature>
<keyword evidence="3 10" id="KW-0479">Metal-binding</keyword>
<evidence type="ECO:0000256" key="8">
    <source>
        <dbReference type="ARBA" id="ARBA00023146"/>
    </source>
</evidence>
<comment type="catalytic activity">
    <reaction evidence="9 10">
        <text>tRNA(Cys) + L-cysteine + ATP = L-cysteinyl-tRNA(Cys) + AMP + diphosphate</text>
        <dbReference type="Rhea" id="RHEA:17773"/>
        <dbReference type="Rhea" id="RHEA-COMP:9661"/>
        <dbReference type="Rhea" id="RHEA-COMP:9679"/>
        <dbReference type="ChEBI" id="CHEBI:30616"/>
        <dbReference type="ChEBI" id="CHEBI:33019"/>
        <dbReference type="ChEBI" id="CHEBI:35235"/>
        <dbReference type="ChEBI" id="CHEBI:78442"/>
        <dbReference type="ChEBI" id="CHEBI:78517"/>
        <dbReference type="ChEBI" id="CHEBI:456215"/>
        <dbReference type="EC" id="6.1.1.16"/>
    </reaction>
</comment>
<evidence type="ECO:0000256" key="5">
    <source>
        <dbReference type="ARBA" id="ARBA00022833"/>
    </source>
</evidence>
<dbReference type="GO" id="GO:0005524">
    <property type="term" value="F:ATP binding"/>
    <property type="evidence" value="ECO:0007669"/>
    <property type="project" value="UniProtKB-UniRule"/>
</dbReference>
<feature type="short sequence motif" description="'HIGH' region" evidence="10">
    <location>
        <begin position="28"/>
        <end position="38"/>
    </location>
</feature>
<feature type="short sequence motif" description="'KMSKS' region" evidence="10">
    <location>
        <begin position="263"/>
        <end position="267"/>
    </location>
</feature>
<comment type="subcellular location">
    <subcellularLocation>
        <location evidence="10">Cytoplasm</location>
    </subcellularLocation>
</comment>
<dbReference type="PANTHER" id="PTHR10890:SF3">
    <property type="entry name" value="CYSTEINE--TRNA LIGASE, CYTOPLASMIC"/>
    <property type="match status" value="1"/>
</dbReference>
<keyword evidence="6 10" id="KW-0067">ATP-binding</keyword>
<protein>
    <recommendedName>
        <fullName evidence="10">Cysteine--tRNA ligase</fullName>
        <ecNumber evidence="10">6.1.1.16</ecNumber>
    </recommendedName>
    <alternativeName>
        <fullName evidence="10">Cysteinyl-tRNA synthetase</fullName>
        <shortName evidence="10">CysRS</shortName>
    </alternativeName>
</protein>
<dbReference type="HAMAP" id="MF_00041">
    <property type="entry name" value="Cys_tRNA_synth"/>
    <property type="match status" value="1"/>
</dbReference>
<feature type="domain" description="tRNA synthetases class I catalytic" evidence="11">
    <location>
        <begin position="16"/>
        <end position="310"/>
    </location>
</feature>
<keyword evidence="13" id="KW-1185">Reference proteome</keyword>
<keyword evidence="10" id="KW-0963">Cytoplasm</keyword>
<feature type="binding site" evidence="10">
    <location>
        <position position="266"/>
    </location>
    <ligand>
        <name>ATP</name>
        <dbReference type="ChEBI" id="CHEBI:30616"/>
    </ligand>
</feature>
<dbReference type="PANTHER" id="PTHR10890">
    <property type="entry name" value="CYSTEINYL-TRNA SYNTHETASE"/>
    <property type="match status" value="1"/>
</dbReference>
<accession>A0A846TWU1</accession>
<dbReference type="InterPro" id="IPR015803">
    <property type="entry name" value="Cys-tRNA-ligase"/>
</dbReference>
<dbReference type="EC" id="6.1.1.16" evidence="10"/>
<dbReference type="NCBIfam" id="TIGR00435">
    <property type="entry name" value="cysS"/>
    <property type="match status" value="1"/>
</dbReference>
<dbReference type="PRINTS" id="PR00983">
    <property type="entry name" value="TRNASYNTHCYS"/>
</dbReference>
<dbReference type="Pfam" id="PF01406">
    <property type="entry name" value="tRNA-synt_1e"/>
    <property type="match status" value="1"/>
</dbReference>
<name>A0A846TWU1_9MOLU</name>
<dbReference type="GO" id="GO:0008270">
    <property type="term" value="F:zinc ion binding"/>
    <property type="evidence" value="ECO:0007669"/>
    <property type="project" value="UniProtKB-UniRule"/>
</dbReference>
<dbReference type="RefSeq" id="WP_168104993.1">
    <property type="nucleotide sequence ID" value="NZ_CP051215.1"/>
</dbReference>
<evidence type="ECO:0000313" key="12">
    <source>
        <dbReference type="EMBL" id="NKE38511.1"/>
    </source>
</evidence>
<dbReference type="GO" id="GO:0005829">
    <property type="term" value="C:cytosol"/>
    <property type="evidence" value="ECO:0007669"/>
    <property type="project" value="TreeGrafter"/>
</dbReference>
<keyword evidence="7 10" id="KW-0648">Protein biosynthesis</keyword>
<evidence type="ECO:0000256" key="1">
    <source>
        <dbReference type="ARBA" id="ARBA00011245"/>
    </source>
</evidence>
<dbReference type="SUPFAM" id="SSF52374">
    <property type="entry name" value="Nucleotidylyl transferase"/>
    <property type="match status" value="1"/>
</dbReference>
<dbReference type="InterPro" id="IPR032678">
    <property type="entry name" value="tRNA-synt_1_cat_dom"/>
</dbReference>
<evidence type="ECO:0000256" key="2">
    <source>
        <dbReference type="ARBA" id="ARBA00022598"/>
    </source>
</evidence>
<sequence>MIKIFDSMSKTKKELTTNKIVDLYLCGPTVYNYIHIGNIRPVLVLDVLHRLLLHQEFQVNYVHNITDIDDKIIHQAEKEQVTESELSEKYLQAYLADLKMLNILIPKKMPKVTDFIPENIKFIEELVTKKYAYVAGSDVYFQVDKISSYGTLSNKNPNELMPNARISNKENKVSAFDFALWKDTKVGINWESPWGKGRPGWHTECVVFINKEFAGKTINLHGGGIDLKFPHHENERAQFLAATNQELANIWWHNGHINLASEKMSKSLNNVILVKDFCQQYHPFVLRYLILNHDHQQPIDFTEQLIIEAVSTIKKYHGFLQLWSYNTFVSEIEIQQKQYHESYYQSIVTYLSDNINTTNTFAVISNMIKDLNQALNKKDFSTDNQNIFSTLVFALEILGFNFEFGNYSEEIKAKIKEWEELKVKKDFKKADLVRSELQNLGILPKN</sequence>
<dbReference type="Proteomes" id="UP000584587">
    <property type="component" value="Unassembled WGS sequence"/>
</dbReference>
<proteinExistence type="inferred from homology"/>
<comment type="similarity">
    <text evidence="10">Belongs to the class-I aminoacyl-tRNA synthetase family.</text>
</comment>
<evidence type="ECO:0000256" key="10">
    <source>
        <dbReference type="HAMAP-Rule" id="MF_00041"/>
    </source>
</evidence>
<dbReference type="CDD" id="cd00672">
    <property type="entry name" value="CysRS_core"/>
    <property type="match status" value="1"/>
</dbReference>
<keyword evidence="8 10" id="KW-0030">Aminoacyl-tRNA synthetase</keyword>
<comment type="subunit">
    <text evidence="1 10">Monomer.</text>
</comment>
<feature type="binding site" evidence="10">
    <location>
        <position position="26"/>
    </location>
    <ligand>
        <name>Zn(2+)</name>
        <dbReference type="ChEBI" id="CHEBI:29105"/>
    </ligand>
</feature>
<dbReference type="InterPro" id="IPR024909">
    <property type="entry name" value="Cys-tRNA/MSH_ligase"/>
</dbReference>
<gene>
    <name evidence="10" type="primary">cysS</name>
    <name evidence="12" type="ORF">HER12_01930</name>
</gene>
<reference evidence="12 13" key="1">
    <citation type="submission" date="2020-04" db="EMBL/GenBank/DDBJ databases">
        <title>Complete genome sequence of Spiroplasma platyhelix ATCC 51748, an insect isolate.</title>
        <authorList>
            <person name="Green E.A."/>
            <person name="Klassen J.L."/>
        </authorList>
    </citation>
    <scope>NUCLEOTIDE SEQUENCE [LARGE SCALE GENOMIC DNA]</scope>
    <source>
        <strain evidence="12 13">PALS-1</strain>
    </source>
</reference>
<dbReference type="Gene3D" id="1.20.120.1910">
    <property type="entry name" value="Cysteine-tRNA ligase, C-terminal anti-codon recognition domain"/>
    <property type="match status" value="1"/>
</dbReference>
<dbReference type="Gene3D" id="3.40.50.620">
    <property type="entry name" value="HUPs"/>
    <property type="match status" value="1"/>
</dbReference>
<evidence type="ECO:0000259" key="11">
    <source>
        <dbReference type="Pfam" id="PF01406"/>
    </source>
</evidence>
<dbReference type="SUPFAM" id="SSF47323">
    <property type="entry name" value="Anticodon-binding domain of a subclass of class I aminoacyl-tRNA synthetases"/>
    <property type="match status" value="1"/>
</dbReference>
<evidence type="ECO:0000256" key="7">
    <source>
        <dbReference type="ARBA" id="ARBA00022917"/>
    </source>
</evidence>
<comment type="caution">
    <text evidence="12">The sequence shown here is derived from an EMBL/GenBank/DDBJ whole genome shotgun (WGS) entry which is preliminary data.</text>
</comment>
<keyword evidence="2 10" id="KW-0436">Ligase</keyword>